<feature type="domain" description="DUF4190" evidence="2">
    <location>
        <begin position="17"/>
        <end position="77"/>
    </location>
</feature>
<name>A0A6P2BP90_9ACTN</name>
<dbReference type="AlphaFoldDB" id="A0A6P2BP90"/>
<dbReference type="OrthoDB" id="4374883at2"/>
<dbReference type="Proteomes" id="UP000460272">
    <property type="component" value="Unassembled WGS sequence"/>
</dbReference>
<reference evidence="3 4" key="1">
    <citation type="submission" date="2018-11" db="EMBL/GenBank/DDBJ databases">
        <title>Trebonia kvetii gen.nov., sp.nov., a novel acidophilic actinobacterium, and proposal of the new actinobacterial family Treboniaceae fam. nov.</title>
        <authorList>
            <person name="Rapoport D."/>
            <person name="Sagova-Mareckova M."/>
            <person name="Sedlacek I."/>
            <person name="Provaznik J."/>
            <person name="Kralova S."/>
            <person name="Pavlinic D."/>
            <person name="Benes V."/>
            <person name="Kopecky J."/>
        </authorList>
    </citation>
    <scope>NUCLEOTIDE SEQUENCE [LARGE SCALE GENOMIC DNA]</scope>
    <source>
        <strain evidence="3 4">15Tr583</strain>
    </source>
</reference>
<evidence type="ECO:0000256" key="1">
    <source>
        <dbReference type="SAM" id="Phobius"/>
    </source>
</evidence>
<keyword evidence="4" id="KW-1185">Reference proteome</keyword>
<feature type="transmembrane region" description="Helical" evidence="1">
    <location>
        <begin position="20"/>
        <end position="45"/>
    </location>
</feature>
<keyword evidence="1" id="KW-1133">Transmembrane helix</keyword>
<comment type="caution">
    <text evidence="3">The sequence shown here is derived from an EMBL/GenBank/DDBJ whole genome shotgun (WGS) entry which is preliminary data.</text>
</comment>
<keyword evidence="1" id="KW-0472">Membrane</keyword>
<organism evidence="3 4">
    <name type="scientific">Trebonia kvetii</name>
    <dbReference type="NCBI Taxonomy" id="2480626"/>
    <lineage>
        <taxon>Bacteria</taxon>
        <taxon>Bacillati</taxon>
        <taxon>Actinomycetota</taxon>
        <taxon>Actinomycetes</taxon>
        <taxon>Streptosporangiales</taxon>
        <taxon>Treboniaceae</taxon>
        <taxon>Trebonia</taxon>
    </lineage>
</organism>
<accession>A0A6P2BP90</accession>
<keyword evidence="1" id="KW-0812">Transmembrane</keyword>
<gene>
    <name evidence="3" type="ORF">EAS64_36055</name>
</gene>
<evidence type="ECO:0000259" key="2">
    <source>
        <dbReference type="Pfam" id="PF13828"/>
    </source>
</evidence>
<dbReference type="EMBL" id="RPFW01000008">
    <property type="protein sequence ID" value="TVZ00770.1"/>
    <property type="molecule type" value="Genomic_DNA"/>
</dbReference>
<dbReference type="InterPro" id="IPR025241">
    <property type="entry name" value="DUF4190"/>
</dbReference>
<feature type="transmembrane region" description="Helical" evidence="1">
    <location>
        <begin position="66"/>
        <end position="91"/>
    </location>
</feature>
<sequence length="92" mass="9365">MMSDYGPPMVAARTNGMAIAALTCGIGGIVVFPASIAAVVLGHIARREIGRTGQAGAGMATAGLMLGYIAMVLWILLIVAFIFAVLALGSWS</sequence>
<evidence type="ECO:0000313" key="4">
    <source>
        <dbReference type="Proteomes" id="UP000460272"/>
    </source>
</evidence>
<proteinExistence type="predicted"/>
<dbReference type="RefSeq" id="WP_145860496.1">
    <property type="nucleotide sequence ID" value="NZ_RPFW01000008.1"/>
</dbReference>
<dbReference type="Pfam" id="PF13828">
    <property type="entry name" value="DUF4190"/>
    <property type="match status" value="1"/>
</dbReference>
<evidence type="ECO:0000313" key="3">
    <source>
        <dbReference type="EMBL" id="TVZ00770.1"/>
    </source>
</evidence>
<protein>
    <submittedName>
        <fullName evidence="3">DUF4190 domain-containing protein</fullName>
    </submittedName>
</protein>